<name>A0A383VC65_TETOB</name>
<reference evidence="2 3" key="1">
    <citation type="submission" date="2016-10" db="EMBL/GenBank/DDBJ databases">
        <authorList>
            <person name="Cai Z."/>
        </authorList>
    </citation>
    <scope>NUCLEOTIDE SEQUENCE [LARGE SCALE GENOMIC DNA]</scope>
</reference>
<keyword evidence="3" id="KW-1185">Reference proteome</keyword>
<keyword evidence="1" id="KW-0472">Membrane</keyword>
<feature type="transmembrane region" description="Helical" evidence="1">
    <location>
        <begin position="38"/>
        <end position="57"/>
    </location>
</feature>
<dbReference type="AlphaFoldDB" id="A0A383VC65"/>
<proteinExistence type="predicted"/>
<keyword evidence="1" id="KW-1133">Transmembrane helix</keyword>
<dbReference type="Proteomes" id="UP000256970">
    <property type="component" value="Unassembled WGS sequence"/>
</dbReference>
<feature type="transmembrane region" description="Helical" evidence="1">
    <location>
        <begin position="69"/>
        <end position="88"/>
    </location>
</feature>
<accession>A0A383VC65</accession>
<feature type="transmembrane region" description="Helical" evidence="1">
    <location>
        <begin position="150"/>
        <end position="167"/>
    </location>
</feature>
<evidence type="ECO:0000256" key="1">
    <source>
        <dbReference type="SAM" id="Phobius"/>
    </source>
</evidence>
<sequence>MPEVHPEGVVRMGLLLHLGSLEDEFYASSECLRVYTRWDALALLYAVFLNFTLLRVLRLHLLNPALWHLTVQFALYFVTAAAQLLLLWRHPQRHQRHRMRIIAAHRLLRLAFTGLVATANRQQHAPTVQGTLTSSSGGTFLLTGFPWLKLLRSVLVVPLVAMAPSNFVLPIRYAIPCQLLTLVFMLRLCRLQHCSLTRLPELHDLLQQACNAIGTVMHWGSLLWRGSATPALAAGEVGVWSAPAQQVEAATWWAEVLSFASAPTVRI</sequence>
<evidence type="ECO:0000313" key="2">
    <source>
        <dbReference type="EMBL" id="SZX62530.1"/>
    </source>
</evidence>
<protein>
    <submittedName>
        <fullName evidence="2">Uncharacterized protein</fullName>
    </submittedName>
</protein>
<keyword evidence="1" id="KW-0812">Transmembrane</keyword>
<dbReference type="EMBL" id="FNXT01000238">
    <property type="protein sequence ID" value="SZX62530.1"/>
    <property type="molecule type" value="Genomic_DNA"/>
</dbReference>
<gene>
    <name evidence="2" type="ORF">BQ4739_LOCUS3109</name>
</gene>
<evidence type="ECO:0000313" key="3">
    <source>
        <dbReference type="Proteomes" id="UP000256970"/>
    </source>
</evidence>
<organism evidence="2 3">
    <name type="scientific">Tetradesmus obliquus</name>
    <name type="common">Green alga</name>
    <name type="synonym">Acutodesmus obliquus</name>
    <dbReference type="NCBI Taxonomy" id="3088"/>
    <lineage>
        <taxon>Eukaryota</taxon>
        <taxon>Viridiplantae</taxon>
        <taxon>Chlorophyta</taxon>
        <taxon>core chlorophytes</taxon>
        <taxon>Chlorophyceae</taxon>
        <taxon>CS clade</taxon>
        <taxon>Sphaeropleales</taxon>
        <taxon>Scenedesmaceae</taxon>
        <taxon>Tetradesmus</taxon>
    </lineage>
</organism>